<evidence type="ECO:0000313" key="4">
    <source>
        <dbReference type="EMBL" id="CAL1362477.1"/>
    </source>
</evidence>
<dbReference type="InterPro" id="IPR023213">
    <property type="entry name" value="CAT-like_dom_sf"/>
</dbReference>
<sequence>MSTTTGSKMVRIQTSRLVKPLYDDDVDGGSIPPPTTDSIPLNIFDKVTYNTHMAVLYAYRPPTPSNATIELALRKVLATYRVMAGQLAENQKGNPVILLNDHGVKFVEAVVHDSFDKFLPLEMSPLLLDFHPELNHAEEITLVQLTRFGCGSLVLGYSSHHHVADAFSASNFLVAWGRAARGLELGSVPSMDRSIFWPRVPPEFGFDHIGVEYRKTKTLSGRIVDRDRFAGSDIVNHKVHFTLDFIAKLKARASAGRPNGVAAFSTFVSLVAHLWRAITKARGLSPIETTSVRISVNGRTRLSLDPPVPSDFYGNLVLWAFPTARAKELVSRPTGYAAKIIQDAIVRVDDAYFKSFIDFASQEAAEGEDGDLVPTADMGKAALWPDLEVDSWLRFPFYELDFGGGGPFIFMPSYYPTEGMMFLLPSFLGDGSVDAVVPLFRQNSAVFKQICYSLD</sequence>
<dbReference type="PANTHER" id="PTHR31642:SF13">
    <property type="entry name" value="AGMATINE HYDROXYCINNAMOYLTRANSFERASE 1"/>
    <property type="match status" value="1"/>
</dbReference>
<protein>
    <submittedName>
        <fullName evidence="4">Uncharacterized protein</fullName>
    </submittedName>
</protein>
<dbReference type="EMBL" id="OZ034814">
    <property type="protein sequence ID" value="CAL1362477.1"/>
    <property type="molecule type" value="Genomic_DNA"/>
</dbReference>
<proteinExistence type="inferred from homology"/>
<evidence type="ECO:0000256" key="1">
    <source>
        <dbReference type="ARBA" id="ARBA00009861"/>
    </source>
</evidence>
<organism evidence="4 5">
    <name type="scientific">Linum trigynum</name>
    <dbReference type="NCBI Taxonomy" id="586398"/>
    <lineage>
        <taxon>Eukaryota</taxon>
        <taxon>Viridiplantae</taxon>
        <taxon>Streptophyta</taxon>
        <taxon>Embryophyta</taxon>
        <taxon>Tracheophyta</taxon>
        <taxon>Spermatophyta</taxon>
        <taxon>Magnoliopsida</taxon>
        <taxon>eudicotyledons</taxon>
        <taxon>Gunneridae</taxon>
        <taxon>Pentapetalae</taxon>
        <taxon>rosids</taxon>
        <taxon>fabids</taxon>
        <taxon>Malpighiales</taxon>
        <taxon>Linaceae</taxon>
        <taxon>Linum</taxon>
    </lineage>
</organism>
<reference evidence="4 5" key="1">
    <citation type="submission" date="2024-04" db="EMBL/GenBank/DDBJ databases">
        <authorList>
            <person name="Fracassetti M."/>
        </authorList>
    </citation>
    <scope>NUCLEOTIDE SEQUENCE [LARGE SCALE GENOMIC DNA]</scope>
</reference>
<dbReference type="AlphaFoldDB" id="A0AAV2D040"/>
<dbReference type="Pfam" id="PF02458">
    <property type="entry name" value="Transferase"/>
    <property type="match status" value="1"/>
</dbReference>
<dbReference type="GO" id="GO:0016747">
    <property type="term" value="F:acyltransferase activity, transferring groups other than amino-acyl groups"/>
    <property type="evidence" value="ECO:0007669"/>
    <property type="project" value="TreeGrafter"/>
</dbReference>
<dbReference type="InterPro" id="IPR050317">
    <property type="entry name" value="Plant_Fungal_Acyltransferase"/>
</dbReference>
<dbReference type="PANTHER" id="PTHR31642">
    <property type="entry name" value="TRICHOTHECENE 3-O-ACETYLTRANSFERASE"/>
    <property type="match status" value="1"/>
</dbReference>
<keyword evidence="3" id="KW-0012">Acyltransferase</keyword>
<keyword evidence="5" id="KW-1185">Reference proteome</keyword>
<accession>A0AAV2D040</accession>
<gene>
    <name evidence="4" type="ORF">LTRI10_LOCUS9476</name>
</gene>
<dbReference type="Gene3D" id="3.30.559.10">
    <property type="entry name" value="Chloramphenicol acetyltransferase-like domain"/>
    <property type="match status" value="2"/>
</dbReference>
<evidence type="ECO:0000313" key="5">
    <source>
        <dbReference type="Proteomes" id="UP001497516"/>
    </source>
</evidence>
<keyword evidence="2" id="KW-0808">Transferase</keyword>
<comment type="similarity">
    <text evidence="1">Belongs to the plant acyltransferase family.</text>
</comment>
<evidence type="ECO:0000256" key="2">
    <source>
        <dbReference type="ARBA" id="ARBA00022679"/>
    </source>
</evidence>
<dbReference type="Proteomes" id="UP001497516">
    <property type="component" value="Chromosome 10"/>
</dbReference>
<name>A0AAV2D040_9ROSI</name>
<dbReference type="FunFam" id="3.30.559.10:FF:000008">
    <property type="entry name" value="Tryptamine hydroxycinnamoyl transferase"/>
    <property type="match status" value="1"/>
</dbReference>
<evidence type="ECO:0000256" key="3">
    <source>
        <dbReference type="ARBA" id="ARBA00023315"/>
    </source>
</evidence>